<dbReference type="InterPro" id="IPR011108">
    <property type="entry name" value="RMMBL"/>
</dbReference>
<dbReference type="SUPFAM" id="SSF56281">
    <property type="entry name" value="Metallo-hydrolase/oxidoreductase"/>
    <property type="match status" value="1"/>
</dbReference>
<reference evidence="8" key="1">
    <citation type="submission" date="2020-01" db="EMBL/GenBank/DDBJ databases">
        <authorList>
            <person name="Rat A."/>
        </authorList>
    </citation>
    <scope>NUCLEOTIDE SEQUENCE</scope>
    <source>
        <strain evidence="8">LMG 31231</strain>
    </source>
</reference>
<evidence type="ECO:0000313" key="8">
    <source>
        <dbReference type="EMBL" id="MBR0672376.1"/>
    </source>
</evidence>
<dbReference type="GO" id="GO:0004527">
    <property type="term" value="F:exonuclease activity"/>
    <property type="evidence" value="ECO:0007669"/>
    <property type="project" value="UniProtKB-KW"/>
</dbReference>
<reference evidence="8" key="2">
    <citation type="journal article" date="2021" name="Syst. Appl. Microbiol.">
        <title>Roseomonas hellenica sp. nov., isolated from roots of wild-growing Alkanna tinctoria.</title>
        <authorList>
            <person name="Rat A."/>
            <person name="Naranjo H.D."/>
            <person name="Lebbe L."/>
            <person name="Cnockaert M."/>
            <person name="Krigas N."/>
            <person name="Grigoriadou K."/>
            <person name="Maloupa E."/>
            <person name="Willems A."/>
        </authorList>
    </citation>
    <scope>NUCLEOTIDE SEQUENCE</scope>
    <source>
        <strain evidence="8">LMG 31231</strain>
    </source>
</reference>
<dbReference type="CDD" id="cd07714">
    <property type="entry name" value="RNaseJ_MBL-fold"/>
    <property type="match status" value="1"/>
</dbReference>
<keyword evidence="4" id="KW-0862">Zinc</keyword>
<name>A0A9X9WYZ7_9PROT</name>
<dbReference type="GO" id="GO:0046872">
    <property type="term" value="F:metal ion binding"/>
    <property type="evidence" value="ECO:0007669"/>
    <property type="project" value="UniProtKB-KW"/>
</dbReference>
<dbReference type="InterPro" id="IPR055132">
    <property type="entry name" value="RNase_J_b_CASP"/>
</dbReference>
<keyword evidence="3" id="KW-0378">Hydrolase</keyword>
<dbReference type="InterPro" id="IPR041636">
    <property type="entry name" value="RNase_J_C"/>
</dbReference>
<gene>
    <name evidence="8" type="ORF">GXW76_14425</name>
</gene>
<feature type="domain" description="Metallo-beta-lactamase" evidence="7">
    <location>
        <begin position="20"/>
        <end position="222"/>
    </location>
</feature>
<dbReference type="Proteomes" id="UP001138751">
    <property type="component" value="Unassembled WGS sequence"/>
</dbReference>
<evidence type="ECO:0000256" key="5">
    <source>
        <dbReference type="ARBA" id="ARBA00022839"/>
    </source>
</evidence>
<dbReference type="Pfam" id="PF17770">
    <property type="entry name" value="RNase_J_C"/>
    <property type="match status" value="1"/>
</dbReference>
<keyword evidence="6" id="KW-0694">RNA-binding</keyword>
<organism evidence="8 9">
    <name type="scientific">Neoroseomonas soli</name>
    <dbReference type="NCBI Taxonomy" id="1081025"/>
    <lineage>
        <taxon>Bacteria</taxon>
        <taxon>Pseudomonadati</taxon>
        <taxon>Pseudomonadota</taxon>
        <taxon>Alphaproteobacteria</taxon>
        <taxon>Acetobacterales</taxon>
        <taxon>Acetobacteraceae</taxon>
        <taxon>Neoroseomonas</taxon>
    </lineage>
</organism>
<evidence type="ECO:0000256" key="3">
    <source>
        <dbReference type="ARBA" id="ARBA00022801"/>
    </source>
</evidence>
<evidence type="ECO:0000256" key="4">
    <source>
        <dbReference type="ARBA" id="ARBA00022833"/>
    </source>
</evidence>
<evidence type="ECO:0000256" key="1">
    <source>
        <dbReference type="ARBA" id="ARBA00022722"/>
    </source>
</evidence>
<accession>A0A9X9WYZ7</accession>
<evidence type="ECO:0000313" key="9">
    <source>
        <dbReference type="Proteomes" id="UP001138751"/>
    </source>
</evidence>
<dbReference type="PANTHER" id="PTHR43694:SF1">
    <property type="entry name" value="RIBONUCLEASE J"/>
    <property type="match status" value="1"/>
</dbReference>
<protein>
    <submittedName>
        <fullName evidence="8">Ribonuclease J</fullName>
    </submittedName>
</protein>
<dbReference type="AlphaFoldDB" id="A0A9X9WYZ7"/>
<evidence type="ECO:0000259" key="7">
    <source>
        <dbReference type="SMART" id="SM00849"/>
    </source>
</evidence>
<comment type="caution">
    <text evidence="8">The sequence shown here is derived from an EMBL/GenBank/DDBJ whole genome shotgun (WGS) entry which is preliminary data.</text>
</comment>
<sequence>MNAVSGDLAFLPLGGTGEIGMNLNVYRCDGALLAVDCGIGFAGHDNPEVDVMVPDPAWLAERRDRLVGLVITHAHEDHIGAVVHLWRQFRCPVHATPFAAAVLTRKLTEAGMVQEVPLVVTQPRARFTLGPFDLQYLPVAHSVPESQALVLRTRHGTVLHTGDWKLDPDPLIGPRTDEAAFAALGEEGVLAMVCDSTNAMVEGHSGSEAEVRRNLAALIRGMKGRIAVTGFASNVARLESIALAGRAAGRQVSLFGRSLRNIEQAARDCGYLKSIPPFVPEEEAGFLPDDEILLICTGSQGEPRSAMAKIAEDTHPNIALGEGDTVIFSSRRIPGNERAIQRIQDGLVRRGCRVMTDEDHMVHVSGHPARDELRRLYALVKPRYSVPVHGEWRHMQEHGALATGCGAVPFLIEDGDVLRLSGNRPEVVEGVPAGRLAVDGDRLLPMDGSVIAARRRMMFNGVVMASLAVDGQGKVLADPQISAPGLFETGDPEPAMIAADLRRAMGELPAALRREDDQLREAARSALRKAVGRRLRKRPTVEIHLLRV</sequence>
<dbReference type="Gene3D" id="3.10.20.580">
    <property type="match status" value="1"/>
</dbReference>
<dbReference type="InterPro" id="IPR042173">
    <property type="entry name" value="RNase_J_2"/>
</dbReference>
<evidence type="ECO:0000256" key="2">
    <source>
        <dbReference type="ARBA" id="ARBA00022723"/>
    </source>
</evidence>
<dbReference type="Pfam" id="PF00753">
    <property type="entry name" value="Lactamase_B"/>
    <property type="match status" value="1"/>
</dbReference>
<keyword evidence="9" id="KW-1185">Reference proteome</keyword>
<keyword evidence="1" id="KW-0540">Nuclease</keyword>
<evidence type="ECO:0000256" key="6">
    <source>
        <dbReference type="ARBA" id="ARBA00022884"/>
    </source>
</evidence>
<dbReference type="Gene3D" id="3.40.50.10710">
    <property type="entry name" value="Metallo-hydrolase/oxidoreductase"/>
    <property type="match status" value="1"/>
</dbReference>
<dbReference type="Pfam" id="PF22505">
    <property type="entry name" value="RNase_J_b_CASP"/>
    <property type="match status" value="1"/>
</dbReference>
<keyword evidence="5" id="KW-0269">Exonuclease</keyword>
<dbReference type="Pfam" id="PF07521">
    <property type="entry name" value="RMMBL"/>
    <property type="match status" value="1"/>
</dbReference>
<dbReference type="RefSeq" id="WP_211862797.1">
    <property type="nucleotide sequence ID" value="NZ_JAAEDM010000039.1"/>
</dbReference>
<keyword evidence="2" id="KW-0479">Metal-binding</keyword>
<dbReference type="EMBL" id="JAAEDM010000039">
    <property type="protein sequence ID" value="MBR0672376.1"/>
    <property type="molecule type" value="Genomic_DNA"/>
</dbReference>
<dbReference type="InterPro" id="IPR036866">
    <property type="entry name" value="RibonucZ/Hydroxyglut_hydro"/>
</dbReference>
<dbReference type="Gene3D" id="3.60.15.10">
    <property type="entry name" value="Ribonuclease Z/Hydroxyacylglutathione hydrolase-like"/>
    <property type="match status" value="1"/>
</dbReference>
<proteinExistence type="predicted"/>
<dbReference type="GO" id="GO:0003723">
    <property type="term" value="F:RNA binding"/>
    <property type="evidence" value="ECO:0007669"/>
    <property type="project" value="UniProtKB-KW"/>
</dbReference>
<dbReference type="InterPro" id="IPR001279">
    <property type="entry name" value="Metallo-B-lactamas"/>
</dbReference>
<dbReference type="PANTHER" id="PTHR43694">
    <property type="entry name" value="RIBONUCLEASE J"/>
    <property type="match status" value="1"/>
</dbReference>
<dbReference type="SMART" id="SM00849">
    <property type="entry name" value="Lactamase_B"/>
    <property type="match status" value="1"/>
</dbReference>